<protein>
    <recommendedName>
        <fullName evidence="4">C1q domain-containing protein</fullName>
    </recommendedName>
</protein>
<dbReference type="SUPFAM" id="SSF49842">
    <property type="entry name" value="TNF-like"/>
    <property type="match status" value="2"/>
</dbReference>
<comment type="subcellular location">
    <subcellularLocation>
        <location evidence="1">Secreted</location>
    </subcellularLocation>
</comment>
<dbReference type="Gene3D" id="2.60.120.40">
    <property type="match status" value="2"/>
</dbReference>
<dbReference type="PANTHER" id="PTHR15427">
    <property type="entry name" value="EMILIN ELASTIN MICROFIBRIL INTERFACE-LOCATED PROTEIN ELASTIN MICROFIBRIL INTERFACER"/>
    <property type="match status" value="1"/>
</dbReference>
<feature type="domain" description="C1q" evidence="4">
    <location>
        <begin position="149"/>
        <end position="286"/>
    </location>
</feature>
<keyword evidence="2" id="KW-0964">Secreted</keyword>
<evidence type="ECO:0000256" key="1">
    <source>
        <dbReference type="ARBA" id="ARBA00004613"/>
    </source>
</evidence>
<dbReference type="SMART" id="SM00110">
    <property type="entry name" value="C1Q"/>
    <property type="match status" value="1"/>
</dbReference>
<gene>
    <name evidence="5" type="ORF">MCOR_19229</name>
</gene>
<sequence length="667" mass="76201">MAKDNHRKITNQFTLLRNKTRRAVDELERKNVELENSYTTVLYELKTAKDENNKMQNQFTSLRNETYQLDNRSITAQIASLSHNQFIRNQDFLALYNLTSVRFVNTEDRLQTLENFKIESMLNIRSLQKNLKDLTQNTISLDNTSNPTTVNNHAKIGTTACTHGDVSGDAGYIVTFHNVKTSLGVGDLPSFRSSGKFKCEHEGLYIVSVSLTAYTTGVDYMLKVNGIEYTRVFELDNKVPYQRGVTTVVLNLHVNDLVWIELNDAMYVEDPSNQQSSSKGQLVSSDHYVTVSRFLQAQTQQQLTLEEQHRNTEALRKSVDETFALLTSQLQGKFVDFERKLIIDVKQNETCRGVDDLEKKLLELENNFTAVVYELKIARYENEKMKTVILSLKNENMKMSNQFSMLMNETHHVDVRVKSIEQLKTLQSLQDLQTVKQEIQTINSQTASLSQNQFARYQDFLALYNKTSFGFVKADNRLQHLESFQNVSINNATIMQQQVTNRFVAMEGRLQHLEEYKNMSLTRPNLNTAALKTHTTTNEQKVAITACQADNQIEYYGYIVKFGNVKTAIGIIDISSFQSSGKFKGEYEGLYTVFVCLTAFKTAINYGIYLNGNEYTSVYEDDNKVPYQRGCTTVVVNLHPNDMLWVQLKGSMSVNNGNSCIAIVMIK</sequence>
<dbReference type="InterPro" id="IPR050392">
    <property type="entry name" value="Collagen/C1q_domain"/>
</dbReference>
<evidence type="ECO:0000313" key="5">
    <source>
        <dbReference type="EMBL" id="CAC5383488.1"/>
    </source>
</evidence>
<evidence type="ECO:0000259" key="4">
    <source>
        <dbReference type="SMART" id="SM00110"/>
    </source>
</evidence>
<reference evidence="5 6" key="1">
    <citation type="submission" date="2020-06" db="EMBL/GenBank/DDBJ databases">
        <authorList>
            <person name="Li R."/>
            <person name="Bekaert M."/>
        </authorList>
    </citation>
    <scope>NUCLEOTIDE SEQUENCE [LARGE SCALE GENOMIC DNA]</scope>
    <source>
        <strain evidence="6">wild</strain>
    </source>
</reference>
<evidence type="ECO:0000313" key="6">
    <source>
        <dbReference type="Proteomes" id="UP000507470"/>
    </source>
</evidence>
<accession>A0A6J8BHP7</accession>
<dbReference type="Proteomes" id="UP000507470">
    <property type="component" value="Unassembled WGS sequence"/>
</dbReference>
<keyword evidence="3" id="KW-0175">Coiled coil</keyword>
<feature type="coiled-coil region" evidence="3">
    <location>
        <begin position="117"/>
        <end position="144"/>
    </location>
</feature>
<dbReference type="EMBL" id="CACVKT020003387">
    <property type="protein sequence ID" value="CAC5383488.1"/>
    <property type="molecule type" value="Genomic_DNA"/>
</dbReference>
<dbReference type="PANTHER" id="PTHR15427:SF33">
    <property type="entry name" value="COLLAGEN IV NC1 DOMAIN-CONTAINING PROTEIN"/>
    <property type="match status" value="1"/>
</dbReference>
<dbReference type="OrthoDB" id="10362014at2759"/>
<dbReference type="Pfam" id="PF00386">
    <property type="entry name" value="C1q"/>
    <property type="match status" value="2"/>
</dbReference>
<evidence type="ECO:0000256" key="3">
    <source>
        <dbReference type="SAM" id="Coils"/>
    </source>
</evidence>
<name>A0A6J8BHP7_MYTCO</name>
<dbReference type="InterPro" id="IPR008983">
    <property type="entry name" value="Tumour_necrosis_fac-like_dom"/>
</dbReference>
<dbReference type="AlphaFoldDB" id="A0A6J8BHP7"/>
<dbReference type="GO" id="GO:0005581">
    <property type="term" value="C:collagen trimer"/>
    <property type="evidence" value="ECO:0007669"/>
    <property type="project" value="UniProtKB-KW"/>
</dbReference>
<evidence type="ECO:0000256" key="2">
    <source>
        <dbReference type="ARBA" id="ARBA00022525"/>
    </source>
</evidence>
<dbReference type="InterPro" id="IPR001073">
    <property type="entry name" value="C1q_dom"/>
</dbReference>
<proteinExistence type="predicted"/>
<organism evidence="5 6">
    <name type="scientific">Mytilus coruscus</name>
    <name type="common">Sea mussel</name>
    <dbReference type="NCBI Taxonomy" id="42192"/>
    <lineage>
        <taxon>Eukaryota</taxon>
        <taxon>Metazoa</taxon>
        <taxon>Spiralia</taxon>
        <taxon>Lophotrochozoa</taxon>
        <taxon>Mollusca</taxon>
        <taxon>Bivalvia</taxon>
        <taxon>Autobranchia</taxon>
        <taxon>Pteriomorphia</taxon>
        <taxon>Mytilida</taxon>
        <taxon>Mytiloidea</taxon>
        <taxon>Mytilidae</taxon>
        <taxon>Mytilinae</taxon>
        <taxon>Mytilus</taxon>
    </lineage>
</organism>
<feature type="coiled-coil region" evidence="3">
    <location>
        <begin position="17"/>
        <end position="65"/>
    </location>
</feature>
<keyword evidence="6" id="KW-1185">Reference proteome</keyword>